<feature type="chain" id="PRO_5023006807" evidence="1">
    <location>
        <begin position="19"/>
        <end position="240"/>
    </location>
</feature>
<dbReference type="RefSeq" id="WP_147085789.1">
    <property type="nucleotide sequence ID" value="NZ_VORM01000005.1"/>
</dbReference>
<dbReference type="Proteomes" id="UP000321578">
    <property type="component" value="Unassembled WGS sequence"/>
</dbReference>
<evidence type="ECO:0000256" key="1">
    <source>
        <dbReference type="SAM" id="SignalP"/>
    </source>
</evidence>
<comment type="caution">
    <text evidence="2">The sequence shown here is derived from an EMBL/GenBank/DDBJ whole genome shotgun (WGS) entry which is preliminary data.</text>
</comment>
<dbReference type="OrthoDB" id="1422163at2"/>
<keyword evidence="1" id="KW-0732">Signal</keyword>
<reference evidence="2 3" key="1">
    <citation type="submission" date="2019-08" db="EMBL/GenBank/DDBJ databases">
        <title>Genomes of Subsaximicrobium wynnwilliamsii strains.</title>
        <authorList>
            <person name="Bowman J.P."/>
        </authorList>
    </citation>
    <scope>NUCLEOTIDE SEQUENCE [LARGE SCALE GENOMIC DNA]</scope>
    <source>
        <strain evidence="2 3">2-80-2</strain>
    </source>
</reference>
<dbReference type="SUPFAM" id="SSF49464">
    <property type="entry name" value="Carboxypeptidase regulatory domain-like"/>
    <property type="match status" value="1"/>
</dbReference>
<keyword evidence="2" id="KW-0121">Carboxypeptidase</keyword>
<organism evidence="2 3">
    <name type="scientific">Subsaximicrobium wynnwilliamsii</name>
    <dbReference type="NCBI Taxonomy" id="291179"/>
    <lineage>
        <taxon>Bacteria</taxon>
        <taxon>Pseudomonadati</taxon>
        <taxon>Bacteroidota</taxon>
        <taxon>Flavobacteriia</taxon>
        <taxon>Flavobacteriales</taxon>
        <taxon>Flavobacteriaceae</taxon>
        <taxon>Subsaximicrobium</taxon>
    </lineage>
</organism>
<sequence length="240" mass="27439">MRIILLVSFFILSTMVSAQTVSGIVYDSENTVKGARLYNEAQNKLNYTKDDGRFELEATLGDVLIIYSLFHQKLRVTVTPEFYEDVVVFELKQITNALDEVEVHKVIERKYDSTAFQNDLSIPARAPKTPVLRSGSNYEPTLNLISLASAIGRLFKRKKIDVPTIKAADFEKLFKTDSFFTIDFLRKDLQIEEKKEYLFFEYCANQKLAPALLNNQLLMVEALLKCSANFRIAKESPNTN</sequence>
<dbReference type="InterPro" id="IPR008969">
    <property type="entry name" value="CarboxyPept-like_regulatory"/>
</dbReference>
<feature type="signal peptide" evidence="1">
    <location>
        <begin position="1"/>
        <end position="18"/>
    </location>
</feature>
<accession>A0A5C6ZI31</accession>
<keyword evidence="2" id="KW-0645">Protease</keyword>
<evidence type="ECO:0000313" key="2">
    <source>
        <dbReference type="EMBL" id="TXD89845.1"/>
    </source>
</evidence>
<dbReference type="AlphaFoldDB" id="A0A5C6ZI31"/>
<dbReference type="EMBL" id="VORO01000005">
    <property type="protein sequence ID" value="TXD89845.1"/>
    <property type="molecule type" value="Genomic_DNA"/>
</dbReference>
<keyword evidence="2" id="KW-0378">Hydrolase</keyword>
<proteinExistence type="predicted"/>
<keyword evidence="3" id="KW-1185">Reference proteome</keyword>
<evidence type="ECO:0000313" key="3">
    <source>
        <dbReference type="Proteomes" id="UP000321578"/>
    </source>
</evidence>
<dbReference type="GO" id="GO:0004180">
    <property type="term" value="F:carboxypeptidase activity"/>
    <property type="evidence" value="ECO:0007669"/>
    <property type="project" value="UniProtKB-KW"/>
</dbReference>
<protein>
    <submittedName>
        <fullName evidence="2">Carboxypeptidase-like regulatory domain-containing protein</fullName>
    </submittedName>
</protein>
<name>A0A5C6ZI31_9FLAO</name>
<gene>
    <name evidence="2" type="ORF">ESY86_06490</name>
</gene>